<accession>A0AAW0VNX0</accession>
<dbReference type="Gene3D" id="2.60.40.780">
    <property type="entry name" value="von Hippel-Lindau disease tumour suppressor, beta domain"/>
    <property type="match status" value="1"/>
</dbReference>
<gene>
    <name evidence="3" type="ORF">OTU49_014648</name>
</gene>
<dbReference type="EMBL" id="JARKIK010005381">
    <property type="protein sequence ID" value="KAK8718560.1"/>
    <property type="molecule type" value="Genomic_DNA"/>
</dbReference>
<dbReference type="FunFam" id="2.60.40.780:FF:000001">
    <property type="entry name" value="von Hippel-Lindau disease tumor suppressor"/>
    <property type="match status" value="1"/>
</dbReference>
<dbReference type="AlphaFoldDB" id="A0AAW0VNX0"/>
<dbReference type="Proteomes" id="UP001445076">
    <property type="component" value="Unassembled WGS sequence"/>
</dbReference>
<name>A0AAW0VNX0_CHEQU</name>
<dbReference type="InterPro" id="IPR037139">
    <property type="entry name" value="VHL_alpha_dom_sf"/>
</dbReference>
<dbReference type="Gene3D" id="1.10.750.10">
    <property type="entry name" value="von Hippel-Lindau disease tumour suppressor, alpha domain"/>
    <property type="match status" value="1"/>
</dbReference>
<reference evidence="3 4" key="1">
    <citation type="journal article" date="2024" name="BMC Genomics">
        <title>Genome assembly of redclaw crayfish (Cherax quadricarinatus) provides insights into its immune adaptation and hypoxia tolerance.</title>
        <authorList>
            <person name="Liu Z."/>
            <person name="Zheng J."/>
            <person name="Li H."/>
            <person name="Fang K."/>
            <person name="Wang S."/>
            <person name="He J."/>
            <person name="Zhou D."/>
            <person name="Weng S."/>
            <person name="Chi M."/>
            <person name="Gu Z."/>
            <person name="He J."/>
            <person name="Li F."/>
            <person name="Wang M."/>
        </authorList>
    </citation>
    <scope>NUCLEOTIDE SEQUENCE [LARGE SCALE GENOMIC DNA]</scope>
    <source>
        <strain evidence="3">ZL_2023a</strain>
    </source>
</reference>
<comment type="caution">
    <text evidence="3">The sequence shown here is derived from an EMBL/GenBank/DDBJ whole genome shotgun (WGS) entry which is preliminary data.</text>
</comment>
<protein>
    <recommendedName>
        <fullName evidence="2">von Hippel-Lindau disease tumour suppressor beta domain-containing protein</fullName>
    </recommendedName>
</protein>
<feature type="non-terminal residue" evidence="3">
    <location>
        <position position="1"/>
    </location>
</feature>
<evidence type="ECO:0000259" key="2">
    <source>
        <dbReference type="Pfam" id="PF01847"/>
    </source>
</evidence>
<dbReference type="InterPro" id="IPR036208">
    <property type="entry name" value="VHL_sf"/>
</dbReference>
<comment type="similarity">
    <text evidence="1">Belongs to the VHL family.</text>
</comment>
<dbReference type="Pfam" id="PF01847">
    <property type="entry name" value="VHL"/>
    <property type="match status" value="1"/>
</dbReference>
<dbReference type="InterPro" id="IPR037140">
    <property type="entry name" value="VHL_beta_dom_sf"/>
</dbReference>
<dbReference type="InterPro" id="IPR024053">
    <property type="entry name" value="VHL_beta_dom"/>
</dbReference>
<dbReference type="CDD" id="cd05468">
    <property type="entry name" value="pVHL"/>
    <property type="match status" value="1"/>
</dbReference>
<sequence>ERSFVCFVNCTRRNVDMFWVNFQGKHIKHKTLARRERYKIVTYVTHPWVFRDSETSSALVVNSEETFYPKPALQPGQQVYGPASPRYIIANICIPLYSLKDRAAQVVWSCLHDPQAVFSLEIPKVLMLTIAKWPNCGSLYRGNHN</sequence>
<evidence type="ECO:0000313" key="3">
    <source>
        <dbReference type="EMBL" id="KAK8718560.1"/>
    </source>
</evidence>
<keyword evidence="4" id="KW-1185">Reference proteome</keyword>
<proteinExistence type="inferred from homology"/>
<organism evidence="3 4">
    <name type="scientific">Cherax quadricarinatus</name>
    <name type="common">Australian red claw crayfish</name>
    <dbReference type="NCBI Taxonomy" id="27406"/>
    <lineage>
        <taxon>Eukaryota</taxon>
        <taxon>Metazoa</taxon>
        <taxon>Ecdysozoa</taxon>
        <taxon>Arthropoda</taxon>
        <taxon>Crustacea</taxon>
        <taxon>Multicrustacea</taxon>
        <taxon>Malacostraca</taxon>
        <taxon>Eumalacostraca</taxon>
        <taxon>Eucarida</taxon>
        <taxon>Decapoda</taxon>
        <taxon>Pleocyemata</taxon>
        <taxon>Astacidea</taxon>
        <taxon>Parastacoidea</taxon>
        <taxon>Parastacidae</taxon>
        <taxon>Cherax</taxon>
    </lineage>
</organism>
<evidence type="ECO:0000313" key="4">
    <source>
        <dbReference type="Proteomes" id="UP001445076"/>
    </source>
</evidence>
<feature type="domain" description="von Hippel-Lindau disease tumour suppressor beta" evidence="2">
    <location>
        <begin position="4"/>
        <end position="72"/>
    </location>
</feature>
<dbReference type="InterPro" id="IPR022772">
    <property type="entry name" value="VHL_tumour_suppress_b/a_dom"/>
</dbReference>
<dbReference type="SUPFAM" id="SSF49468">
    <property type="entry name" value="VHL"/>
    <property type="match status" value="1"/>
</dbReference>
<evidence type="ECO:0000256" key="1">
    <source>
        <dbReference type="ARBA" id="ARBA00010057"/>
    </source>
</evidence>